<evidence type="ECO:0000313" key="10">
    <source>
        <dbReference type="Proteomes" id="UP000255467"/>
    </source>
</evidence>
<dbReference type="Proteomes" id="UP000255467">
    <property type="component" value="Unassembled WGS sequence"/>
</dbReference>
<feature type="transmembrane region" description="Helical" evidence="7">
    <location>
        <begin position="57"/>
        <end position="78"/>
    </location>
</feature>
<name>A0A378YFX2_9NOCA</name>
<dbReference type="STRING" id="1406858.GCA_000710895_02218"/>
<dbReference type="PANTHER" id="PTHR42718">
    <property type="entry name" value="MAJOR FACILITATOR SUPERFAMILY MULTIDRUG TRANSPORTER MFSC"/>
    <property type="match status" value="1"/>
</dbReference>
<reference evidence="9 10" key="1">
    <citation type="submission" date="2018-06" db="EMBL/GenBank/DDBJ databases">
        <authorList>
            <consortium name="Pathogen Informatics"/>
            <person name="Doyle S."/>
        </authorList>
    </citation>
    <scope>NUCLEOTIDE SEQUENCE [LARGE SCALE GENOMIC DNA]</scope>
    <source>
        <strain evidence="9 10">NCTC1934</strain>
    </source>
</reference>
<dbReference type="InterPro" id="IPR020846">
    <property type="entry name" value="MFS_dom"/>
</dbReference>
<comment type="subcellular location">
    <subcellularLocation>
        <location evidence="1">Cell membrane</location>
        <topology evidence="1">Multi-pass membrane protein</topology>
    </subcellularLocation>
</comment>
<gene>
    <name evidence="9" type="primary">qacA_8</name>
    <name evidence="9" type="ORF">NCTC1934_02380</name>
</gene>
<dbReference type="Gene3D" id="1.20.1720.10">
    <property type="entry name" value="Multidrug resistance protein D"/>
    <property type="match status" value="1"/>
</dbReference>
<feature type="transmembrane region" description="Helical" evidence="7">
    <location>
        <begin position="242"/>
        <end position="261"/>
    </location>
</feature>
<evidence type="ECO:0000313" key="9">
    <source>
        <dbReference type="EMBL" id="SUA76095.1"/>
    </source>
</evidence>
<feature type="transmembrane region" description="Helical" evidence="7">
    <location>
        <begin position="343"/>
        <end position="362"/>
    </location>
</feature>
<dbReference type="PANTHER" id="PTHR42718:SF42">
    <property type="entry name" value="EXPORT PROTEIN"/>
    <property type="match status" value="1"/>
</dbReference>
<proteinExistence type="predicted"/>
<dbReference type="InterPro" id="IPR004638">
    <property type="entry name" value="EmrB-like"/>
</dbReference>
<feature type="transmembrane region" description="Helical" evidence="7">
    <location>
        <begin position="368"/>
        <end position="386"/>
    </location>
</feature>
<dbReference type="RefSeq" id="WP_039809344.1">
    <property type="nucleotide sequence ID" value="NZ_UGRY01000002.1"/>
</dbReference>
<dbReference type="EMBL" id="UGRY01000002">
    <property type="protein sequence ID" value="SUA76095.1"/>
    <property type="molecule type" value="Genomic_DNA"/>
</dbReference>
<evidence type="ECO:0000256" key="2">
    <source>
        <dbReference type="ARBA" id="ARBA00022448"/>
    </source>
</evidence>
<feature type="transmembrane region" description="Helical" evidence="7">
    <location>
        <begin position="90"/>
        <end position="109"/>
    </location>
</feature>
<evidence type="ECO:0000256" key="5">
    <source>
        <dbReference type="ARBA" id="ARBA00022989"/>
    </source>
</evidence>
<dbReference type="OrthoDB" id="9781469at2"/>
<feature type="transmembrane region" description="Helical" evidence="7">
    <location>
        <begin position="210"/>
        <end position="230"/>
    </location>
</feature>
<dbReference type="PROSITE" id="PS50850">
    <property type="entry name" value="MFS"/>
    <property type="match status" value="1"/>
</dbReference>
<feature type="transmembrane region" description="Helical" evidence="7">
    <location>
        <begin position="148"/>
        <end position="171"/>
    </location>
</feature>
<dbReference type="AlphaFoldDB" id="A0A378YFX2"/>
<dbReference type="SUPFAM" id="SSF103473">
    <property type="entry name" value="MFS general substrate transporter"/>
    <property type="match status" value="1"/>
</dbReference>
<keyword evidence="3" id="KW-1003">Cell membrane</keyword>
<feature type="domain" description="Major facilitator superfamily (MFS) profile" evidence="8">
    <location>
        <begin position="24"/>
        <end position="522"/>
    </location>
</feature>
<feature type="transmembrane region" description="Helical" evidence="7">
    <location>
        <begin position="282"/>
        <end position="303"/>
    </location>
</feature>
<keyword evidence="2" id="KW-0813">Transport</keyword>
<dbReference type="NCBIfam" id="TIGR00711">
    <property type="entry name" value="efflux_EmrB"/>
    <property type="match status" value="1"/>
</dbReference>
<keyword evidence="10" id="KW-1185">Reference proteome</keyword>
<evidence type="ECO:0000256" key="7">
    <source>
        <dbReference type="SAM" id="Phobius"/>
    </source>
</evidence>
<dbReference type="GO" id="GO:0005886">
    <property type="term" value="C:plasma membrane"/>
    <property type="evidence" value="ECO:0007669"/>
    <property type="project" value="UniProtKB-SubCell"/>
</dbReference>
<feature type="transmembrane region" description="Helical" evidence="7">
    <location>
        <begin position="115"/>
        <end position="136"/>
    </location>
</feature>
<dbReference type="InterPro" id="IPR036259">
    <property type="entry name" value="MFS_trans_sf"/>
</dbReference>
<dbReference type="GO" id="GO:0022857">
    <property type="term" value="F:transmembrane transporter activity"/>
    <property type="evidence" value="ECO:0007669"/>
    <property type="project" value="InterPro"/>
</dbReference>
<feature type="transmembrane region" description="Helical" evidence="7">
    <location>
        <begin position="497"/>
        <end position="519"/>
    </location>
</feature>
<keyword evidence="6 7" id="KW-0472">Membrane</keyword>
<sequence>MAISASIQQSEARIVLSGRGRVAALIAICLAELLVVLDNTLVNVALPSMAVQLQADMAGLQWIVDAFTLAFSGLLLAMGHLGDRYGRKRFLVWGLAGVAVMSAAGALASGLGQVIAARAGMGIFAAMVFPATLALLTNIFTTARERAAAIAVWTAMAGIAIAIGPTVGGWLLEHFSWHSVFWINVPVAVIAIVAVWFTTPESRASHVDRLDRIGIVLSLAGVTLLVWSIIEAPKHGWLSAESLLGYAISAAALAAFVAWELRVRTPVLNMRLFRIRRFAVPALAITVSYFCAFGFLFLITQYFQGVKELSPLEFGIHSLPFALAVGIGAPAATLIAQRVGATAVIVTGVLVLAVAMYIAGQTTVETPYLGPVLVSMVLMGIGFAVVQGPATESIMGSVPLEEAGAGSAVNDTTREVGGALGVALLGSIMSSIYADRVSGRIAAVPEAIMNAQQKELASNTPISVLEIVKAPLNPLLEQPRADLVHAMKVAALEGSHAASMVAVGTLVVCAVIVALALPWKPERNRSLLLGWRDADTTDDEPKTD</sequence>
<feature type="transmembrane region" description="Helical" evidence="7">
    <location>
        <begin position="20"/>
        <end position="37"/>
    </location>
</feature>
<protein>
    <submittedName>
        <fullName evidence="9">Antiseptic resistance protein</fullName>
    </submittedName>
</protein>
<evidence type="ECO:0000259" key="8">
    <source>
        <dbReference type="PROSITE" id="PS50850"/>
    </source>
</evidence>
<feature type="transmembrane region" description="Helical" evidence="7">
    <location>
        <begin position="315"/>
        <end position="336"/>
    </location>
</feature>
<evidence type="ECO:0000256" key="6">
    <source>
        <dbReference type="ARBA" id="ARBA00023136"/>
    </source>
</evidence>
<dbReference type="Gene3D" id="1.20.1250.20">
    <property type="entry name" value="MFS general substrate transporter like domains"/>
    <property type="match status" value="1"/>
</dbReference>
<accession>A0A378YFX2</accession>
<evidence type="ECO:0000256" key="1">
    <source>
        <dbReference type="ARBA" id="ARBA00004651"/>
    </source>
</evidence>
<feature type="transmembrane region" description="Helical" evidence="7">
    <location>
        <begin position="177"/>
        <end position="198"/>
    </location>
</feature>
<dbReference type="Pfam" id="PF07690">
    <property type="entry name" value="MFS_1"/>
    <property type="match status" value="1"/>
</dbReference>
<keyword evidence="5 7" id="KW-1133">Transmembrane helix</keyword>
<organism evidence="9 10">
    <name type="scientific">Nocardia otitidiscaviarum</name>
    <dbReference type="NCBI Taxonomy" id="1823"/>
    <lineage>
        <taxon>Bacteria</taxon>
        <taxon>Bacillati</taxon>
        <taxon>Actinomycetota</taxon>
        <taxon>Actinomycetes</taxon>
        <taxon>Mycobacteriales</taxon>
        <taxon>Nocardiaceae</taxon>
        <taxon>Nocardia</taxon>
    </lineage>
</organism>
<evidence type="ECO:0000256" key="3">
    <source>
        <dbReference type="ARBA" id="ARBA00022475"/>
    </source>
</evidence>
<dbReference type="CDD" id="cd17321">
    <property type="entry name" value="MFS_MMR_MDR_like"/>
    <property type="match status" value="1"/>
</dbReference>
<evidence type="ECO:0000256" key="4">
    <source>
        <dbReference type="ARBA" id="ARBA00022692"/>
    </source>
</evidence>
<keyword evidence="4 7" id="KW-0812">Transmembrane</keyword>
<dbReference type="InterPro" id="IPR011701">
    <property type="entry name" value="MFS"/>
</dbReference>